<dbReference type="Proteomes" id="UP001177003">
    <property type="component" value="Chromosome 2"/>
</dbReference>
<feature type="region of interest" description="Disordered" evidence="1">
    <location>
        <begin position="133"/>
        <end position="164"/>
    </location>
</feature>
<proteinExistence type="predicted"/>
<sequence length="164" mass="18005">MLKKVDPTNVVLIDYMSTIDPKVDTGKLLPKAGAGSSKKSRNTKKLEVIVLEPTVKDTKTSKSPKTKADEKVSKVESKPVVPVEPVVSSPTSVTIPLKTGVLRQLRLKYGGSPTSSLVRKPHLTHQGVLIREIPAPVSPHSKKQRVEDMAKKISKKKKNTKKRK</sequence>
<feature type="compositionally biased region" description="Basic residues" evidence="1">
    <location>
        <begin position="152"/>
        <end position="164"/>
    </location>
</feature>
<evidence type="ECO:0000256" key="1">
    <source>
        <dbReference type="SAM" id="MobiDB-lite"/>
    </source>
</evidence>
<dbReference type="AlphaFoldDB" id="A0AA35V6F7"/>
<feature type="compositionally biased region" description="Basic and acidic residues" evidence="1">
    <location>
        <begin position="54"/>
        <end position="77"/>
    </location>
</feature>
<keyword evidence="3" id="KW-1185">Reference proteome</keyword>
<reference evidence="2" key="1">
    <citation type="submission" date="2023-04" db="EMBL/GenBank/DDBJ databases">
        <authorList>
            <person name="Vijverberg K."/>
            <person name="Xiong W."/>
            <person name="Schranz E."/>
        </authorList>
    </citation>
    <scope>NUCLEOTIDE SEQUENCE</scope>
</reference>
<feature type="region of interest" description="Disordered" evidence="1">
    <location>
        <begin position="24"/>
        <end position="91"/>
    </location>
</feature>
<name>A0AA35V6F7_LACSI</name>
<dbReference type="EMBL" id="OX465078">
    <property type="protein sequence ID" value="CAI9271384.1"/>
    <property type="molecule type" value="Genomic_DNA"/>
</dbReference>
<evidence type="ECO:0000313" key="3">
    <source>
        <dbReference type="Proteomes" id="UP001177003"/>
    </source>
</evidence>
<protein>
    <submittedName>
        <fullName evidence="2">Uncharacterized protein</fullName>
    </submittedName>
</protein>
<organism evidence="2 3">
    <name type="scientific">Lactuca saligna</name>
    <name type="common">Willowleaf lettuce</name>
    <dbReference type="NCBI Taxonomy" id="75948"/>
    <lineage>
        <taxon>Eukaryota</taxon>
        <taxon>Viridiplantae</taxon>
        <taxon>Streptophyta</taxon>
        <taxon>Embryophyta</taxon>
        <taxon>Tracheophyta</taxon>
        <taxon>Spermatophyta</taxon>
        <taxon>Magnoliopsida</taxon>
        <taxon>eudicotyledons</taxon>
        <taxon>Gunneridae</taxon>
        <taxon>Pentapetalae</taxon>
        <taxon>asterids</taxon>
        <taxon>campanulids</taxon>
        <taxon>Asterales</taxon>
        <taxon>Asteraceae</taxon>
        <taxon>Cichorioideae</taxon>
        <taxon>Cichorieae</taxon>
        <taxon>Lactucinae</taxon>
        <taxon>Lactuca</taxon>
    </lineage>
</organism>
<gene>
    <name evidence="2" type="ORF">LSALG_LOCUS11651</name>
</gene>
<evidence type="ECO:0000313" key="2">
    <source>
        <dbReference type="EMBL" id="CAI9271384.1"/>
    </source>
</evidence>
<feature type="compositionally biased region" description="Low complexity" evidence="1">
    <location>
        <begin position="78"/>
        <end position="91"/>
    </location>
</feature>
<accession>A0AA35V6F7</accession>